<dbReference type="PATRIC" id="fig|1121326.3.peg.1281"/>
<dbReference type="Proteomes" id="UP000076603">
    <property type="component" value="Unassembled WGS sequence"/>
</dbReference>
<dbReference type="Pfam" id="PF14344">
    <property type="entry name" value="DUF4397"/>
    <property type="match status" value="2"/>
</dbReference>
<comment type="caution">
    <text evidence="2">The sequence shown here is derived from an EMBL/GenBank/DDBJ whole genome shotgun (WGS) entry which is preliminary data.</text>
</comment>
<feature type="domain" description="DUF4397" evidence="1">
    <location>
        <begin position="21"/>
        <end position="138"/>
    </location>
</feature>
<sequence length="226" mass="24971">MFVCPYMSRSNLFYRNPELISYVRVLHASPNAPAVDIYVNNDPTFRNISYRKFSQYIPLEGGGLYNIKVFPAGTTVNPIIDQNLFIREGTIYTVAAIGEPSNISLLTVEDSPLRPISPGKASVRFVHLSPDAPNVDITLPNGNKLFSNIGYKGITQYIPVAGGTYTIQARPTGTTNVVLTVPNIRVQPNKFYTIYAVGYASKTPGLQALIPLDGNSYLQLYRPSQY</sequence>
<keyword evidence="3" id="KW-1185">Reference proteome</keyword>
<dbReference type="RefSeq" id="WP_066619510.1">
    <property type="nucleotide sequence ID" value="NZ_FQXL01000009.1"/>
</dbReference>
<feature type="domain" description="DUF4397" evidence="1">
    <location>
        <begin position="141"/>
        <end position="208"/>
    </location>
</feature>
<proteinExistence type="predicted"/>
<evidence type="ECO:0000259" key="1">
    <source>
        <dbReference type="Pfam" id="PF14344"/>
    </source>
</evidence>
<dbReference type="InterPro" id="IPR025510">
    <property type="entry name" value="DUF4397"/>
</dbReference>
<dbReference type="OrthoDB" id="9783299at2"/>
<dbReference type="AlphaFoldDB" id="A0A162UTD3"/>
<evidence type="ECO:0000313" key="3">
    <source>
        <dbReference type="Proteomes" id="UP000076603"/>
    </source>
</evidence>
<dbReference type="STRING" id="1121326.CLMAG_13130"/>
<organism evidence="2 3">
    <name type="scientific">Clostridium magnum DSM 2767</name>
    <dbReference type="NCBI Taxonomy" id="1121326"/>
    <lineage>
        <taxon>Bacteria</taxon>
        <taxon>Bacillati</taxon>
        <taxon>Bacillota</taxon>
        <taxon>Clostridia</taxon>
        <taxon>Eubacteriales</taxon>
        <taxon>Clostridiaceae</taxon>
        <taxon>Clostridium</taxon>
    </lineage>
</organism>
<evidence type="ECO:0000313" key="2">
    <source>
        <dbReference type="EMBL" id="KZL94260.1"/>
    </source>
</evidence>
<accession>A0A162UTD3</accession>
<dbReference type="EMBL" id="LWAE01000001">
    <property type="protein sequence ID" value="KZL94260.1"/>
    <property type="molecule type" value="Genomic_DNA"/>
</dbReference>
<gene>
    <name evidence="2" type="ORF">CLMAG_13130</name>
</gene>
<reference evidence="2 3" key="1">
    <citation type="submission" date="2016-04" db="EMBL/GenBank/DDBJ databases">
        <title>Genome sequence of Clostridium magnum DSM 2767.</title>
        <authorList>
            <person name="Poehlein A."/>
            <person name="Uhlig R."/>
            <person name="Fischer R."/>
            <person name="Bahl H."/>
            <person name="Daniel R."/>
        </authorList>
    </citation>
    <scope>NUCLEOTIDE SEQUENCE [LARGE SCALE GENOMIC DNA]</scope>
    <source>
        <strain evidence="2 3">DSM 2767</strain>
    </source>
</reference>
<name>A0A162UTD3_9CLOT</name>
<protein>
    <recommendedName>
        <fullName evidence="1">DUF4397 domain-containing protein</fullName>
    </recommendedName>
</protein>